<dbReference type="PANTHER" id="PTHR10502">
    <property type="entry name" value="ANNEXIN"/>
    <property type="match status" value="1"/>
</dbReference>
<dbReference type="FunFam" id="1.10.220.10:FF:000001">
    <property type="entry name" value="Annexin"/>
    <property type="match status" value="1"/>
</dbReference>
<keyword evidence="5" id="KW-0111">Calcium/phospholipid-binding</keyword>
<dbReference type="GO" id="GO:0005509">
    <property type="term" value="F:calcium ion binding"/>
    <property type="evidence" value="ECO:0007669"/>
    <property type="project" value="InterPro"/>
</dbReference>
<keyword evidence="7" id="KW-1185">Reference proteome</keyword>
<dbReference type="InterPro" id="IPR018252">
    <property type="entry name" value="Annexin_repeat_CS"/>
</dbReference>
<dbReference type="OrthoDB" id="37886at2759"/>
<dbReference type="GO" id="GO:0043395">
    <property type="term" value="F:heparan sulfate proteoglycan binding"/>
    <property type="evidence" value="ECO:0007669"/>
    <property type="project" value="TreeGrafter"/>
</dbReference>
<dbReference type="AlphaFoldDB" id="A0A0M3JY25"/>
<name>A0A0M3JY25_ANISI</name>
<evidence type="ECO:0000256" key="5">
    <source>
        <dbReference type="RuleBase" id="RU003540"/>
    </source>
</evidence>
<dbReference type="GO" id="GO:0001786">
    <property type="term" value="F:phosphatidylserine binding"/>
    <property type="evidence" value="ECO:0007669"/>
    <property type="project" value="TreeGrafter"/>
</dbReference>
<evidence type="ECO:0000256" key="4">
    <source>
        <dbReference type="ARBA" id="ARBA00023216"/>
    </source>
</evidence>
<dbReference type="InterPro" id="IPR001464">
    <property type="entry name" value="Annexin"/>
</dbReference>
<dbReference type="Proteomes" id="UP000267096">
    <property type="component" value="Unassembled WGS sequence"/>
</dbReference>
<comment type="domain">
    <text evidence="5">A pair of annexin repeats may form one binding site for calcium and phospholipid.</text>
</comment>
<dbReference type="EMBL" id="UYRR01031242">
    <property type="protein sequence ID" value="VDK48058.1"/>
    <property type="molecule type" value="Genomic_DNA"/>
</dbReference>
<dbReference type="Gene3D" id="1.10.220.10">
    <property type="entry name" value="Annexin"/>
    <property type="match status" value="4"/>
</dbReference>
<dbReference type="PRINTS" id="PR00196">
    <property type="entry name" value="ANNEXIN"/>
</dbReference>
<gene>
    <name evidence="6" type="ORF">ASIM_LOCUS12749</name>
</gene>
<dbReference type="Pfam" id="PF00191">
    <property type="entry name" value="Annexin"/>
    <property type="match status" value="3"/>
</dbReference>
<dbReference type="PROSITE" id="PS51897">
    <property type="entry name" value="ANNEXIN_2"/>
    <property type="match status" value="3"/>
</dbReference>
<evidence type="ECO:0000313" key="8">
    <source>
        <dbReference type="WBParaSite" id="ASIM_0001332101-mRNA-1"/>
    </source>
</evidence>
<dbReference type="InterPro" id="IPR018502">
    <property type="entry name" value="Annexin_repeat"/>
</dbReference>
<proteinExistence type="inferred from homology"/>
<organism evidence="8">
    <name type="scientific">Anisakis simplex</name>
    <name type="common">Herring worm</name>
    <dbReference type="NCBI Taxonomy" id="6269"/>
    <lineage>
        <taxon>Eukaryota</taxon>
        <taxon>Metazoa</taxon>
        <taxon>Ecdysozoa</taxon>
        <taxon>Nematoda</taxon>
        <taxon>Chromadorea</taxon>
        <taxon>Rhabditida</taxon>
        <taxon>Spirurina</taxon>
        <taxon>Ascaridomorpha</taxon>
        <taxon>Ascaridoidea</taxon>
        <taxon>Anisakidae</taxon>
        <taxon>Anisakis</taxon>
        <taxon>Anisakis simplex complex</taxon>
    </lineage>
</organism>
<dbReference type="GO" id="GO:0012506">
    <property type="term" value="C:vesicle membrane"/>
    <property type="evidence" value="ECO:0007669"/>
    <property type="project" value="TreeGrafter"/>
</dbReference>
<dbReference type="GO" id="GO:0005544">
    <property type="term" value="F:calcium-dependent phospholipid binding"/>
    <property type="evidence" value="ECO:0007669"/>
    <property type="project" value="UniProtKB-KW"/>
</dbReference>
<dbReference type="SUPFAM" id="SSF47874">
    <property type="entry name" value="Annexin"/>
    <property type="match status" value="1"/>
</dbReference>
<dbReference type="GO" id="GO:0005737">
    <property type="term" value="C:cytoplasm"/>
    <property type="evidence" value="ECO:0007669"/>
    <property type="project" value="TreeGrafter"/>
</dbReference>
<dbReference type="FunFam" id="1.10.220.10:FF:000003">
    <property type="entry name" value="Annexin"/>
    <property type="match status" value="1"/>
</dbReference>
<evidence type="ECO:0000256" key="3">
    <source>
        <dbReference type="ARBA" id="ARBA00022737"/>
    </source>
</evidence>
<dbReference type="SMART" id="SM00335">
    <property type="entry name" value="ANX"/>
    <property type="match status" value="4"/>
</dbReference>
<keyword evidence="2" id="KW-0597">Phosphoprotein</keyword>
<sequence length="339" mass="38490">MIALNSLVEVTGTIKPKANFDDEGAAIELESAMRGFGCDRRRVLRVLTGICNAQRQLIRTPYAKKYNKNLYEELKRELTGEFEEVILGLMDTPTKYDAFQLHRAVTGVGTAKSVLVEILSSRSNDELRHVKNEYKTQYRTSLSKDISDDTSGEFREILLELLQCDRDEGETVDTVKAKEDCSNNYFETPGMGGSMLQESQILIKGDRNRVRTTFKSALTSENPRQLCRLFAEYTIESGRTIEDGIEEYFNGDSMEVLLALAQCAQNKAVYFANLLYHSMKGVGTRDRDLIRLIVTRSEIDLAVIRKEFERLYKKPLIRWIEGECSGAYRDALLSIVNGN</sequence>
<protein>
    <recommendedName>
        <fullName evidence="5">Annexin</fullName>
    </recommendedName>
</protein>
<dbReference type="InterPro" id="IPR037104">
    <property type="entry name" value="Annexin_sf"/>
</dbReference>
<accession>A0A0M3JY25</accession>
<dbReference type="WBParaSite" id="ASIM_0001332101-mRNA-1">
    <property type="protein sequence ID" value="ASIM_0001332101-mRNA-1"/>
    <property type="gene ID" value="ASIM_0001332101"/>
</dbReference>
<comment type="similarity">
    <text evidence="1 5">Belongs to the annexin family.</text>
</comment>
<evidence type="ECO:0000256" key="2">
    <source>
        <dbReference type="ARBA" id="ARBA00022553"/>
    </source>
</evidence>
<evidence type="ECO:0000256" key="1">
    <source>
        <dbReference type="ARBA" id="ARBA00007831"/>
    </source>
</evidence>
<reference evidence="8" key="1">
    <citation type="submission" date="2017-02" db="UniProtKB">
        <authorList>
            <consortium name="WormBaseParasite"/>
        </authorList>
    </citation>
    <scope>IDENTIFICATION</scope>
</reference>
<keyword evidence="3 5" id="KW-0677">Repeat</keyword>
<reference evidence="6 7" key="2">
    <citation type="submission" date="2018-11" db="EMBL/GenBank/DDBJ databases">
        <authorList>
            <consortium name="Pathogen Informatics"/>
        </authorList>
    </citation>
    <scope>NUCLEOTIDE SEQUENCE [LARGE SCALE GENOMIC DNA]</scope>
</reference>
<dbReference type="FunFam" id="1.10.220.10:FF:000005">
    <property type="entry name" value="Annexin"/>
    <property type="match status" value="1"/>
</dbReference>
<evidence type="ECO:0000313" key="7">
    <source>
        <dbReference type="Proteomes" id="UP000267096"/>
    </source>
</evidence>
<keyword evidence="4 5" id="KW-0041">Annexin</keyword>
<dbReference type="GO" id="GO:0005634">
    <property type="term" value="C:nucleus"/>
    <property type="evidence" value="ECO:0007669"/>
    <property type="project" value="TreeGrafter"/>
</dbReference>
<dbReference type="PANTHER" id="PTHR10502:SF177">
    <property type="entry name" value="ANNEXIN B10"/>
    <property type="match status" value="1"/>
</dbReference>
<keyword evidence="5" id="KW-0106">Calcium</keyword>
<evidence type="ECO:0000313" key="6">
    <source>
        <dbReference type="EMBL" id="VDK48058.1"/>
    </source>
</evidence>
<dbReference type="GO" id="GO:0005886">
    <property type="term" value="C:plasma membrane"/>
    <property type="evidence" value="ECO:0007669"/>
    <property type="project" value="TreeGrafter"/>
</dbReference>
<dbReference type="PROSITE" id="PS00223">
    <property type="entry name" value="ANNEXIN_1"/>
    <property type="match status" value="2"/>
</dbReference>